<proteinExistence type="predicted"/>
<accession>A0A1Q5TXN7</accession>
<organism evidence="1 2">
    <name type="scientific">Penicillium subrubescens</name>
    <dbReference type="NCBI Taxonomy" id="1316194"/>
    <lineage>
        <taxon>Eukaryota</taxon>
        <taxon>Fungi</taxon>
        <taxon>Dikarya</taxon>
        <taxon>Ascomycota</taxon>
        <taxon>Pezizomycotina</taxon>
        <taxon>Eurotiomycetes</taxon>
        <taxon>Eurotiomycetidae</taxon>
        <taxon>Eurotiales</taxon>
        <taxon>Aspergillaceae</taxon>
        <taxon>Penicillium</taxon>
    </lineage>
</organism>
<reference evidence="1 2" key="1">
    <citation type="submission" date="2016-10" db="EMBL/GenBank/DDBJ databases">
        <title>Genome sequence of the ascomycete fungus Penicillium subrubescens.</title>
        <authorList>
            <person name="De Vries R.P."/>
            <person name="Peng M."/>
            <person name="Dilokpimol A."/>
            <person name="Hilden K."/>
            <person name="Makela M.R."/>
            <person name="Grigoriev I."/>
            <person name="Riley R."/>
            <person name="Granchi Z."/>
        </authorList>
    </citation>
    <scope>NUCLEOTIDE SEQUENCE [LARGE SCALE GENOMIC DNA]</scope>
    <source>
        <strain evidence="1 2">CBS 132785</strain>
    </source>
</reference>
<protein>
    <submittedName>
        <fullName evidence="1">Uncharacterized protein</fullName>
    </submittedName>
</protein>
<comment type="caution">
    <text evidence="1">The sequence shown here is derived from an EMBL/GenBank/DDBJ whole genome shotgun (WGS) entry which is preliminary data.</text>
</comment>
<evidence type="ECO:0000313" key="2">
    <source>
        <dbReference type="Proteomes" id="UP000186955"/>
    </source>
</evidence>
<dbReference type="EMBL" id="MNBE01000607">
    <property type="protein sequence ID" value="OKP04996.1"/>
    <property type="molecule type" value="Genomic_DNA"/>
</dbReference>
<dbReference type="Proteomes" id="UP000186955">
    <property type="component" value="Unassembled WGS sequence"/>
</dbReference>
<dbReference type="STRING" id="1316194.A0A1Q5TXN7"/>
<gene>
    <name evidence="1" type="ORF">PENSUB_6741</name>
</gene>
<name>A0A1Q5TXN7_9EURO</name>
<evidence type="ECO:0000313" key="1">
    <source>
        <dbReference type="EMBL" id="OKP04996.1"/>
    </source>
</evidence>
<dbReference type="AlphaFoldDB" id="A0A1Q5TXN7"/>
<sequence length="141" mass="15705">MLNHIIKGQYIALHNTALLEQVNANLRSAKEKIVKKRTRSTKLIPCEEFLTGGEIDEANPWLRQTQWAEYLLGINRGLLCDCIAAPTEEANGLEAVARRIWVAMGEVAQISQQITKATGNAIRSEAVRTEKDRSPVQPLQA</sequence>
<keyword evidence="2" id="KW-1185">Reference proteome</keyword>